<reference evidence="2 3" key="1">
    <citation type="submission" date="2019-11" db="EMBL/GenBank/DDBJ databases">
        <authorList>
            <person name="Zhang X.Y."/>
        </authorList>
    </citation>
    <scope>NUCLEOTIDE SEQUENCE [LARGE SCALE GENOMIC DNA]</scope>
    <source>
        <strain evidence="2 3">C176</strain>
    </source>
</reference>
<feature type="compositionally biased region" description="Basic and acidic residues" evidence="1">
    <location>
        <begin position="54"/>
        <end position="64"/>
    </location>
</feature>
<dbReference type="AlphaFoldDB" id="A0A6N7QMJ2"/>
<organism evidence="2 3">
    <name type="scientific">Spiribacter salilacus</name>
    <dbReference type="NCBI Taxonomy" id="2664894"/>
    <lineage>
        <taxon>Bacteria</taxon>
        <taxon>Pseudomonadati</taxon>
        <taxon>Pseudomonadota</taxon>
        <taxon>Gammaproteobacteria</taxon>
        <taxon>Chromatiales</taxon>
        <taxon>Ectothiorhodospiraceae</taxon>
        <taxon>Spiribacter</taxon>
    </lineage>
</organism>
<feature type="compositionally biased region" description="Acidic residues" evidence="1">
    <location>
        <begin position="66"/>
        <end position="82"/>
    </location>
</feature>
<evidence type="ECO:0000313" key="2">
    <source>
        <dbReference type="EMBL" id="MRH77696.1"/>
    </source>
</evidence>
<name>A0A6N7QMJ2_9GAMM</name>
<sequence>MLKRLFAGLNLNPIAKAIRDDFGIEPLEQRLLLSGDPLLTPAAVAAPNDEPEQPAERVEYKADQSEVQEESSLELDIADLDAETTTPTLRVAEDETLGGSQASNVTVDAALDESGQA</sequence>
<dbReference type="EMBL" id="WJPP01000002">
    <property type="protein sequence ID" value="MRH77696.1"/>
    <property type="molecule type" value="Genomic_DNA"/>
</dbReference>
<gene>
    <name evidence="2" type="ORF">GH984_03165</name>
</gene>
<proteinExistence type="predicted"/>
<dbReference type="InterPro" id="IPR053786">
    <property type="entry name" value="LEPRxLL_CS"/>
</dbReference>
<comment type="caution">
    <text evidence="2">The sequence shown here is derived from an EMBL/GenBank/DDBJ whole genome shotgun (WGS) entry which is preliminary data.</text>
</comment>
<evidence type="ECO:0000256" key="1">
    <source>
        <dbReference type="SAM" id="MobiDB-lite"/>
    </source>
</evidence>
<accession>A0A6N7QMJ2</accession>
<protein>
    <submittedName>
        <fullName evidence="2">LEPR-XLL domain-containing protein</fullName>
    </submittedName>
</protein>
<dbReference type="NCBIfam" id="NF012209">
    <property type="entry name" value="LEPR-8K"/>
    <property type="match status" value="1"/>
</dbReference>
<feature type="non-terminal residue" evidence="2">
    <location>
        <position position="117"/>
    </location>
</feature>
<keyword evidence="3" id="KW-1185">Reference proteome</keyword>
<feature type="region of interest" description="Disordered" evidence="1">
    <location>
        <begin position="45"/>
        <end position="117"/>
    </location>
</feature>
<evidence type="ECO:0000313" key="3">
    <source>
        <dbReference type="Proteomes" id="UP000433788"/>
    </source>
</evidence>
<dbReference type="Proteomes" id="UP000433788">
    <property type="component" value="Unassembled WGS sequence"/>
</dbReference>
<dbReference type="RefSeq" id="WP_153718772.1">
    <property type="nucleotide sequence ID" value="NZ_WJPP01000002.1"/>
</dbReference>